<sequence length="400" mass="45138">MNAQLLNSYDCGEWVISLVSLPKHGIVAATSDGHLLLLPHDPSQGIIRKFKAHDQTINKIRVIDDNRIASCSNDCTVKVWDFSKPENTTPLATLTNSHGVPFLSLDSKHGLLAAGTELSGVDAELVIWDLNDLEKPLRSFIDSHNDDIMDVKFHPTRKNLLLSGSTDGYVNLYDLNIKDEEDALLQVINFESIHSVNLLADARIYTLSHMETLAIHEMSNLAVEEAVEPKPKEFGDVRESWGCEYVVDLIGPGYVACGSNSKGELKLFKFDPAAEEFNVDEKQVILFPRGHGEEVVRDLVVYNGLIYTGGEDKTVKVWKAPSELVNTTVDFFVGEKEPVDEEMATMEQLINEEEEKEKKHKHKHKHKHHHKDKKDKKDKSDKKGGKSKKEKKHSHRFKPY</sequence>
<gene>
    <name evidence="1" type="ORF">Amon02_000603500</name>
</gene>
<keyword evidence="2" id="KW-1185">Reference proteome</keyword>
<protein>
    <submittedName>
        <fullName evidence="1">Unnamed protein product</fullName>
    </submittedName>
</protein>
<reference evidence="1" key="1">
    <citation type="submission" date="2023-04" db="EMBL/GenBank/DDBJ databases">
        <title>Ambrosiozyma monospora NBRC 10751.</title>
        <authorList>
            <person name="Ichikawa N."/>
            <person name="Sato H."/>
            <person name="Tonouchi N."/>
        </authorList>
    </citation>
    <scope>NUCLEOTIDE SEQUENCE</scope>
    <source>
        <strain evidence="1">NBRC 10751</strain>
    </source>
</reference>
<name>A0ACB5T7R0_AMBMO</name>
<comment type="caution">
    <text evidence="1">The sequence shown here is derived from an EMBL/GenBank/DDBJ whole genome shotgun (WGS) entry which is preliminary data.</text>
</comment>
<evidence type="ECO:0000313" key="1">
    <source>
        <dbReference type="EMBL" id="GME83221.1"/>
    </source>
</evidence>
<organism evidence="1 2">
    <name type="scientific">Ambrosiozyma monospora</name>
    <name type="common">Yeast</name>
    <name type="synonym">Endomycopsis monosporus</name>
    <dbReference type="NCBI Taxonomy" id="43982"/>
    <lineage>
        <taxon>Eukaryota</taxon>
        <taxon>Fungi</taxon>
        <taxon>Dikarya</taxon>
        <taxon>Ascomycota</taxon>
        <taxon>Saccharomycotina</taxon>
        <taxon>Pichiomycetes</taxon>
        <taxon>Pichiales</taxon>
        <taxon>Pichiaceae</taxon>
        <taxon>Ambrosiozyma</taxon>
    </lineage>
</organism>
<evidence type="ECO:0000313" key="2">
    <source>
        <dbReference type="Proteomes" id="UP001165064"/>
    </source>
</evidence>
<accession>A0ACB5T7R0</accession>
<dbReference type="Proteomes" id="UP001165064">
    <property type="component" value="Unassembled WGS sequence"/>
</dbReference>
<proteinExistence type="predicted"/>
<dbReference type="EMBL" id="BSXS01004588">
    <property type="protein sequence ID" value="GME83221.1"/>
    <property type="molecule type" value="Genomic_DNA"/>
</dbReference>